<accession>G8YTC0</accession>
<dbReference type="GO" id="GO:0032889">
    <property type="term" value="P:regulation of vacuole fusion, non-autophagic"/>
    <property type="evidence" value="ECO:0007669"/>
    <property type="project" value="TreeGrafter"/>
</dbReference>
<dbReference type="NCBIfam" id="TIGR00231">
    <property type="entry name" value="small_GTP"/>
    <property type="match status" value="1"/>
</dbReference>
<dbReference type="InterPro" id="IPR001806">
    <property type="entry name" value="Small_GTPase"/>
</dbReference>
<evidence type="ECO:0000256" key="2">
    <source>
        <dbReference type="ARBA" id="ARBA00022481"/>
    </source>
</evidence>
<evidence type="ECO:0000256" key="4">
    <source>
        <dbReference type="ARBA" id="ARBA00023134"/>
    </source>
</evidence>
<dbReference type="EMBL" id="FO082058">
    <property type="protein sequence ID" value="CCE73171.1"/>
    <property type="molecule type" value="Genomic_DNA"/>
</dbReference>
<dbReference type="InParanoid" id="G8YTC0"/>
<evidence type="ECO:0000256" key="5">
    <source>
        <dbReference type="ARBA" id="ARBA00023289"/>
    </source>
</evidence>
<dbReference type="HOGENOM" id="CLU_041217_10_0_1"/>
<dbReference type="Proteomes" id="UP000005222">
    <property type="component" value="Chromosome B"/>
</dbReference>
<keyword evidence="5" id="KW-0449">Lipoprotein</keyword>
<dbReference type="PANTHER" id="PTHR47981">
    <property type="entry name" value="RAB FAMILY"/>
    <property type="match status" value="1"/>
</dbReference>
<keyword evidence="5" id="KW-0636">Prenylation</keyword>
<evidence type="ECO:0000256" key="1">
    <source>
        <dbReference type="ARBA" id="ARBA00006270"/>
    </source>
</evidence>
<evidence type="ECO:0000313" key="6">
    <source>
        <dbReference type="EMBL" id="CCE73171.1"/>
    </source>
</evidence>
<dbReference type="GO" id="GO:0003924">
    <property type="term" value="F:GTPase activity"/>
    <property type="evidence" value="ECO:0007669"/>
    <property type="project" value="InterPro"/>
</dbReference>
<dbReference type="Pfam" id="PF00071">
    <property type="entry name" value="Ras"/>
    <property type="match status" value="2"/>
</dbReference>
<dbReference type="SUPFAM" id="SSF52540">
    <property type="entry name" value="P-loop containing nucleoside triphosphate hydrolases"/>
    <property type="match status" value="1"/>
</dbReference>
<dbReference type="Gene3D" id="3.40.50.300">
    <property type="entry name" value="P-loop containing nucleotide triphosphate hydrolases"/>
    <property type="match status" value="1"/>
</dbReference>
<keyword evidence="2" id="KW-0488">Methylation</keyword>
<dbReference type="STRING" id="559304.G8YTC0"/>
<comment type="similarity">
    <text evidence="1">Belongs to the small GTPase superfamily. Rab family.</text>
</comment>
<protein>
    <submittedName>
        <fullName evidence="6">Piso0_000194 protein</fullName>
    </submittedName>
</protein>
<dbReference type="OrthoDB" id="9989112at2759"/>
<dbReference type="eggNOG" id="KOG0394">
    <property type="taxonomic scope" value="Eukaryota"/>
</dbReference>
<dbReference type="PROSITE" id="PS51421">
    <property type="entry name" value="RAS"/>
    <property type="match status" value="1"/>
</dbReference>
<reference evidence="6 7" key="1">
    <citation type="journal article" date="2012" name="G3 (Bethesda)">
        <title>Pichia sorbitophila, an interspecies yeast hybrid reveals early steps of genome resolution following polyploidization.</title>
        <authorList>
            <person name="Leh Louis V."/>
            <person name="Despons L."/>
            <person name="Friedrich A."/>
            <person name="Martin T."/>
            <person name="Durrens P."/>
            <person name="Casaregola S."/>
            <person name="Neuveglise C."/>
            <person name="Fairhead C."/>
            <person name="Marck C."/>
            <person name="Cruz J.A."/>
            <person name="Straub M.L."/>
            <person name="Kugler V."/>
            <person name="Sacerdot C."/>
            <person name="Uzunov Z."/>
            <person name="Thierry A."/>
            <person name="Weiss S."/>
            <person name="Bleykasten C."/>
            <person name="De Montigny J."/>
            <person name="Jacques N."/>
            <person name="Jung P."/>
            <person name="Lemaire M."/>
            <person name="Mallet S."/>
            <person name="Morel G."/>
            <person name="Richard G.F."/>
            <person name="Sarkar A."/>
            <person name="Savel G."/>
            <person name="Schacherer J."/>
            <person name="Seret M.L."/>
            <person name="Talla E."/>
            <person name="Samson G."/>
            <person name="Jubin C."/>
            <person name="Poulain J."/>
            <person name="Vacherie B."/>
            <person name="Barbe V."/>
            <person name="Pelletier E."/>
            <person name="Sherman D.J."/>
            <person name="Westhof E."/>
            <person name="Weissenbach J."/>
            <person name="Baret P.V."/>
            <person name="Wincker P."/>
            <person name="Gaillardin C."/>
            <person name="Dujon B."/>
            <person name="Souciet J.L."/>
        </authorList>
    </citation>
    <scope>NUCLEOTIDE SEQUENCE [LARGE SCALE GENOMIC DNA]</scope>
    <source>
        <strain evidence="7">ATCC MYA-4447 / BCRC 22081 / CBS 7064 / NBRC 10061 / NRRL Y-12695</strain>
    </source>
</reference>
<dbReference type="PRINTS" id="PR00449">
    <property type="entry name" value="RASTRNSFRMNG"/>
</dbReference>
<dbReference type="SMART" id="SM00174">
    <property type="entry name" value="RHO"/>
    <property type="match status" value="1"/>
</dbReference>
<dbReference type="PROSITE" id="PS51419">
    <property type="entry name" value="RAB"/>
    <property type="match status" value="1"/>
</dbReference>
<dbReference type="GO" id="GO:0005525">
    <property type="term" value="F:GTP binding"/>
    <property type="evidence" value="ECO:0007669"/>
    <property type="project" value="UniProtKB-KW"/>
</dbReference>
<proteinExistence type="inferred from homology"/>
<dbReference type="GO" id="GO:0005770">
    <property type="term" value="C:late endosome"/>
    <property type="evidence" value="ECO:0007669"/>
    <property type="project" value="TreeGrafter"/>
</dbReference>
<dbReference type="GO" id="GO:0000329">
    <property type="term" value="C:fungal-type vacuole membrane"/>
    <property type="evidence" value="ECO:0007669"/>
    <property type="project" value="TreeGrafter"/>
</dbReference>
<keyword evidence="7" id="KW-1185">Reference proteome</keyword>
<dbReference type="OMA" id="KSNNCAC"/>
<keyword evidence="4" id="KW-0342">GTP-binding</keyword>
<dbReference type="SMART" id="SM00175">
    <property type="entry name" value="RAB"/>
    <property type="match status" value="1"/>
</dbReference>
<dbReference type="SMART" id="SM00173">
    <property type="entry name" value="RAS"/>
    <property type="match status" value="1"/>
</dbReference>
<evidence type="ECO:0000256" key="3">
    <source>
        <dbReference type="ARBA" id="ARBA00022741"/>
    </source>
</evidence>
<evidence type="ECO:0000313" key="7">
    <source>
        <dbReference type="Proteomes" id="UP000005222"/>
    </source>
</evidence>
<keyword evidence="3" id="KW-0547">Nucleotide-binding</keyword>
<sequence length="258" mass="28391">MNEGATGESQGEIVPTFKVVLLGDSGVGKTCLRSQFVHHIFTNAYKATIGGDYLTAMVRVTNIESEQDTDGGRDGLALSADALGPTETKNVHLQIWDTAGQERFNSISQAFYRGTDVAVFVCDITNYESVVSLRAWFERFMEHCHVERPGVIVVANKKDRAGERSVELEEIKRILSSNNDGSMCVDDLIEDWDYDLQEVSSKSLDLVANVFVHAAEVALKISERNNGGESSSARVMQGFDTIDLSEAAKFHSPPRCMC</sequence>
<organism evidence="6 7">
    <name type="scientific">Pichia sorbitophila (strain ATCC MYA-4447 / BCRC 22081 / CBS 7064 / NBRC 10061 / NRRL Y-12695)</name>
    <name type="common">Hybrid yeast</name>
    <dbReference type="NCBI Taxonomy" id="559304"/>
    <lineage>
        <taxon>Eukaryota</taxon>
        <taxon>Fungi</taxon>
        <taxon>Dikarya</taxon>
        <taxon>Ascomycota</taxon>
        <taxon>Saccharomycotina</taxon>
        <taxon>Pichiomycetes</taxon>
        <taxon>Debaryomycetaceae</taxon>
        <taxon>Millerozyma</taxon>
    </lineage>
</organism>
<dbReference type="CDD" id="cd00154">
    <property type="entry name" value="Rab"/>
    <property type="match status" value="1"/>
</dbReference>
<gene>
    <name evidence="6" type="primary">Piso0_000194</name>
    <name evidence="6" type="ORF">GNLVRS01_PISO0B04137g</name>
</gene>
<dbReference type="AlphaFoldDB" id="G8YTC0"/>
<name>G8YTC0_PICSO</name>
<dbReference type="PANTHER" id="PTHR47981:SF20">
    <property type="entry name" value="RAS-RELATED PROTEIN RAB-7A"/>
    <property type="match status" value="1"/>
</dbReference>
<dbReference type="InterPro" id="IPR005225">
    <property type="entry name" value="Small_GTP-bd"/>
</dbReference>
<dbReference type="InterPro" id="IPR027417">
    <property type="entry name" value="P-loop_NTPase"/>
</dbReference>